<dbReference type="Proteomes" id="UP000002247">
    <property type="component" value="Chromosome"/>
</dbReference>
<organism evidence="1 2">
    <name type="scientific">Segniliparus rotundus (strain ATCC BAA-972 / CDC 1076 / CIP 108378 / DSM 44985 / JCM 13578)</name>
    <dbReference type="NCBI Taxonomy" id="640132"/>
    <lineage>
        <taxon>Bacteria</taxon>
        <taxon>Bacillati</taxon>
        <taxon>Actinomycetota</taxon>
        <taxon>Actinomycetes</taxon>
        <taxon>Mycobacteriales</taxon>
        <taxon>Segniliparaceae</taxon>
        <taxon>Segniliparus</taxon>
    </lineage>
</organism>
<reference evidence="1 2" key="1">
    <citation type="journal article" date="2010" name="Stand. Genomic Sci.">
        <title>Complete genome sequence of Segniliparus rotundus type strain (CDC 1076).</title>
        <authorList>
            <person name="Sikorski J."/>
            <person name="Lapidus A."/>
            <person name="Copeland A."/>
            <person name="Misra M."/>
            <person name="Glavina Del Rio T."/>
            <person name="Nolan M."/>
            <person name="Lucas S."/>
            <person name="Chen F."/>
            <person name="Tice H."/>
            <person name="Cheng J.F."/>
            <person name="Jando M."/>
            <person name="Schneider S."/>
            <person name="Bruce D."/>
            <person name="Goodwin L."/>
            <person name="Pitluck S."/>
            <person name="Liolios K."/>
            <person name="Mikhailova N."/>
            <person name="Pati A."/>
            <person name="Ivanova N."/>
            <person name="Mavromatis K."/>
            <person name="Chen A."/>
            <person name="Palaniappan K."/>
            <person name="Chertkov O."/>
            <person name="Land M."/>
            <person name="Hauser L."/>
            <person name="Chang Y.J."/>
            <person name="Jeffries C.D."/>
            <person name="Brettin T."/>
            <person name="Detter J.C."/>
            <person name="Han C."/>
            <person name="Rohde M."/>
            <person name="Goker M."/>
            <person name="Bristow J."/>
            <person name="Eisen J.A."/>
            <person name="Markowitz V."/>
            <person name="Hugenholtz P."/>
            <person name="Kyrpides N.C."/>
            <person name="Klenk H.P."/>
        </authorList>
    </citation>
    <scope>NUCLEOTIDE SEQUENCE [LARGE SCALE GENOMIC DNA]</scope>
    <source>
        <strain evidence="2">ATCC BAA-972 / CDC 1076 / CIP 108378 / DSM 44985 / JCM 13578</strain>
    </source>
</reference>
<dbReference type="AlphaFoldDB" id="D6ZFD1"/>
<evidence type="ECO:0000313" key="1">
    <source>
        <dbReference type="EMBL" id="ADG97655.1"/>
    </source>
</evidence>
<gene>
    <name evidence="1" type="ordered locus">Srot_1184</name>
</gene>
<dbReference type="HOGENOM" id="CLU_2668969_0_0_11"/>
<proteinExistence type="predicted"/>
<evidence type="ECO:0000313" key="2">
    <source>
        <dbReference type="Proteomes" id="UP000002247"/>
    </source>
</evidence>
<dbReference type="KEGG" id="srt:Srot_1184"/>
<dbReference type="STRING" id="640132.Srot_1184"/>
<accession>D6ZFD1</accession>
<protein>
    <submittedName>
        <fullName evidence="1">Uncharacterized protein</fullName>
    </submittedName>
</protein>
<sequence length="75" mass="8251">MSAWRATRTKTPSKTIRCEDCVANWGAHLDSGGQLPGPQVRCASVSLTAGEARHKLCGPCYAERKLAHDQEEKKR</sequence>
<dbReference type="RefSeq" id="WP_013138111.1">
    <property type="nucleotide sequence ID" value="NC_014168.1"/>
</dbReference>
<keyword evidence="2" id="KW-1185">Reference proteome</keyword>
<name>D6ZFD1_SEGRD</name>
<dbReference type="EMBL" id="CP001958">
    <property type="protein sequence ID" value="ADG97655.1"/>
    <property type="molecule type" value="Genomic_DNA"/>
</dbReference>